<gene>
    <name evidence="2" type="ORF">B0A54_02763</name>
</gene>
<name>A0A4U0VGF7_9PEZI</name>
<dbReference type="OrthoDB" id="5337308at2759"/>
<evidence type="ECO:0000256" key="1">
    <source>
        <dbReference type="SAM" id="SignalP"/>
    </source>
</evidence>
<protein>
    <submittedName>
        <fullName evidence="2">Uncharacterized protein</fullName>
    </submittedName>
</protein>
<comment type="caution">
    <text evidence="2">The sequence shown here is derived from an EMBL/GenBank/DDBJ whole genome shotgun (WGS) entry which is preliminary data.</text>
</comment>
<feature type="chain" id="PRO_5020911365" evidence="1">
    <location>
        <begin position="29"/>
        <end position="192"/>
    </location>
</feature>
<dbReference type="AlphaFoldDB" id="A0A4U0VGF7"/>
<reference evidence="2 3" key="1">
    <citation type="submission" date="2017-03" db="EMBL/GenBank/DDBJ databases">
        <title>Genomes of endolithic fungi from Antarctica.</title>
        <authorList>
            <person name="Coleine C."/>
            <person name="Masonjones S."/>
            <person name="Stajich J.E."/>
        </authorList>
    </citation>
    <scope>NUCLEOTIDE SEQUENCE [LARGE SCALE GENOMIC DNA]</scope>
    <source>
        <strain evidence="2 3">CCFEE 5311</strain>
    </source>
</reference>
<dbReference type="Proteomes" id="UP000310066">
    <property type="component" value="Unassembled WGS sequence"/>
</dbReference>
<accession>A0A4U0VGF7</accession>
<keyword evidence="1" id="KW-0732">Signal</keyword>
<evidence type="ECO:0000313" key="2">
    <source>
        <dbReference type="EMBL" id="TKA47285.1"/>
    </source>
</evidence>
<sequence length="192" mass="21701">MAAKYSQYLAWRRILQVLLLLFASVALSREFVQDNELNDLQALHSPAPAVKVNPLAPTPENEDYVAYWDAVSKGKRRFLGKSRLETCADTSAVYRLLHSISTRREGVLEYPGKDYYMNAVNRDGEIARAFLGSSNGHAVAFFLAQHEHLIGKRLTVEKVRWFGDEDDEYGLSFLFYIVEVPEADDALTPTPS</sequence>
<proteinExistence type="predicted"/>
<feature type="signal peptide" evidence="1">
    <location>
        <begin position="1"/>
        <end position="28"/>
    </location>
</feature>
<dbReference type="EMBL" id="NAJP01000006">
    <property type="protein sequence ID" value="TKA47285.1"/>
    <property type="molecule type" value="Genomic_DNA"/>
</dbReference>
<evidence type="ECO:0000313" key="3">
    <source>
        <dbReference type="Proteomes" id="UP000310066"/>
    </source>
</evidence>
<organism evidence="2 3">
    <name type="scientific">Friedmanniomyces endolithicus</name>
    <dbReference type="NCBI Taxonomy" id="329885"/>
    <lineage>
        <taxon>Eukaryota</taxon>
        <taxon>Fungi</taxon>
        <taxon>Dikarya</taxon>
        <taxon>Ascomycota</taxon>
        <taxon>Pezizomycotina</taxon>
        <taxon>Dothideomycetes</taxon>
        <taxon>Dothideomycetidae</taxon>
        <taxon>Mycosphaerellales</taxon>
        <taxon>Teratosphaeriaceae</taxon>
        <taxon>Friedmanniomyces</taxon>
    </lineage>
</organism>